<evidence type="ECO:0000256" key="7">
    <source>
        <dbReference type="ARBA" id="ARBA00022989"/>
    </source>
</evidence>
<dbReference type="PANTHER" id="PTHR30386:SF17">
    <property type="entry name" value="ALKALINE PROTEASE SECRETION PROTEIN APRE"/>
    <property type="match status" value="1"/>
</dbReference>
<keyword evidence="7 9" id="KW-1133">Transmembrane helix</keyword>
<keyword evidence="5 9" id="KW-0997">Cell inner membrane</keyword>
<dbReference type="RefSeq" id="WP_238225579.1">
    <property type="nucleotide sequence ID" value="NZ_BPQD01000014.1"/>
</dbReference>
<keyword evidence="10" id="KW-0175">Coiled coil</keyword>
<evidence type="ECO:0000259" key="11">
    <source>
        <dbReference type="Pfam" id="PF25994"/>
    </source>
</evidence>
<gene>
    <name evidence="13" type="ORF">QWZ12_13310</name>
</gene>
<keyword evidence="6 9" id="KW-0812">Transmembrane</keyword>
<dbReference type="Gene3D" id="2.40.30.170">
    <property type="match status" value="1"/>
</dbReference>
<evidence type="ECO:0000256" key="8">
    <source>
        <dbReference type="ARBA" id="ARBA00023136"/>
    </source>
</evidence>
<evidence type="ECO:0000256" key="6">
    <source>
        <dbReference type="ARBA" id="ARBA00022692"/>
    </source>
</evidence>
<name>A0ABT8BK34_9HYPH</name>
<dbReference type="InterPro" id="IPR010129">
    <property type="entry name" value="T1SS_HlyD"/>
</dbReference>
<feature type="domain" description="AprE-like beta-barrel" evidence="12">
    <location>
        <begin position="358"/>
        <end position="448"/>
    </location>
</feature>
<dbReference type="PRINTS" id="PR01490">
    <property type="entry name" value="RTXTOXIND"/>
</dbReference>
<evidence type="ECO:0000259" key="12">
    <source>
        <dbReference type="Pfam" id="PF26002"/>
    </source>
</evidence>
<accession>A0ABT8BK34</accession>
<organism evidence="13 14">
    <name type="scientific">Methylobacterium adhaesivum</name>
    <dbReference type="NCBI Taxonomy" id="333297"/>
    <lineage>
        <taxon>Bacteria</taxon>
        <taxon>Pseudomonadati</taxon>
        <taxon>Pseudomonadota</taxon>
        <taxon>Alphaproteobacteria</taxon>
        <taxon>Hyphomicrobiales</taxon>
        <taxon>Methylobacteriaceae</taxon>
        <taxon>Methylobacterium</taxon>
    </lineage>
</organism>
<dbReference type="InterPro" id="IPR058982">
    <property type="entry name" value="Beta-barrel_AprE"/>
</dbReference>
<sequence>MKLPATLGQTLGRIVPVKMPAFALAPAAPIPHAADEAAILAELEARVRKPIVAGMAVVVVFVLGTFVWSAVASLHGAITTPGFLRVESSRKTIKHRDGGVVREILVKEGDTVKQGEVLIRMDDAMPRAQADVLSASLDGLLVQRARLYAERDGADAITLPKEIEARASDPEIAMMIRDQQNLFKTRKAAIESQVDVLKKRMDQSETRLAGLDATIKSIESQSALIQDELVGVQSLYEKALVPKARVRQLERSAAELVGNRGAQISEVARTKELMSESEFQIASMRQTRSAEVAESLRDVQAKINDTLPRLHAARETLDMVEVRAPDDGYVLNLTQFTKNGVVTPGERLMDIVPTDAPLVVEAKLKPDEAYEVTQGMKAHIQLATYEARQLPPIPAIVTKVSADRQQDQRTGEPYFTVELNIEPEALKDLVKHIRLYPGMSATAMIGTGERTVLDYVTAPVRDSLRGALKER</sequence>
<dbReference type="SUPFAM" id="SSF111369">
    <property type="entry name" value="HlyD-like secretion proteins"/>
    <property type="match status" value="1"/>
</dbReference>
<proteinExistence type="inferred from homology"/>
<feature type="domain" description="AprE-like long alpha-helical hairpin" evidence="11">
    <location>
        <begin position="127"/>
        <end position="315"/>
    </location>
</feature>
<protein>
    <recommendedName>
        <fullName evidence="9">Membrane fusion protein (MFP) family protein</fullName>
    </recommendedName>
</protein>
<evidence type="ECO:0000256" key="9">
    <source>
        <dbReference type="RuleBase" id="RU365093"/>
    </source>
</evidence>
<evidence type="ECO:0000313" key="13">
    <source>
        <dbReference type="EMBL" id="MDN3591578.1"/>
    </source>
</evidence>
<comment type="caution">
    <text evidence="13">The sequence shown here is derived from an EMBL/GenBank/DDBJ whole genome shotgun (WGS) entry which is preliminary data.</text>
</comment>
<keyword evidence="14" id="KW-1185">Reference proteome</keyword>
<dbReference type="NCBIfam" id="TIGR01843">
    <property type="entry name" value="type_I_hlyD"/>
    <property type="match status" value="1"/>
</dbReference>
<comment type="similarity">
    <text evidence="2 9">Belongs to the membrane fusion protein (MFP) (TC 8.A.1) family.</text>
</comment>
<evidence type="ECO:0000256" key="3">
    <source>
        <dbReference type="ARBA" id="ARBA00022448"/>
    </source>
</evidence>
<evidence type="ECO:0000256" key="5">
    <source>
        <dbReference type="ARBA" id="ARBA00022519"/>
    </source>
</evidence>
<evidence type="ECO:0000256" key="10">
    <source>
        <dbReference type="SAM" id="Coils"/>
    </source>
</evidence>
<keyword evidence="8 9" id="KW-0472">Membrane</keyword>
<evidence type="ECO:0000256" key="1">
    <source>
        <dbReference type="ARBA" id="ARBA00004377"/>
    </source>
</evidence>
<dbReference type="InterPro" id="IPR050739">
    <property type="entry name" value="MFP"/>
</dbReference>
<dbReference type="Gene3D" id="2.40.50.100">
    <property type="match status" value="1"/>
</dbReference>
<keyword evidence="3 9" id="KW-0813">Transport</keyword>
<dbReference type="Pfam" id="PF26002">
    <property type="entry name" value="Beta-barrel_AprE"/>
    <property type="match status" value="1"/>
</dbReference>
<comment type="subcellular location">
    <subcellularLocation>
        <location evidence="1 9">Cell inner membrane</location>
        <topology evidence="1 9">Single-pass membrane protein</topology>
    </subcellularLocation>
</comment>
<dbReference type="Pfam" id="PF25994">
    <property type="entry name" value="HH_AprE"/>
    <property type="match status" value="1"/>
</dbReference>
<feature type="transmembrane region" description="Helical" evidence="9">
    <location>
        <begin position="51"/>
        <end position="71"/>
    </location>
</feature>
<evidence type="ECO:0000313" key="14">
    <source>
        <dbReference type="Proteomes" id="UP001224644"/>
    </source>
</evidence>
<evidence type="ECO:0000256" key="4">
    <source>
        <dbReference type="ARBA" id="ARBA00022475"/>
    </source>
</evidence>
<feature type="coiled-coil region" evidence="10">
    <location>
        <begin position="187"/>
        <end position="221"/>
    </location>
</feature>
<reference evidence="14" key="1">
    <citation type="journal article" date="2019" name="Int. J. Syst. Evol. Microbiol.">
        <title>The Global Catalogue of Microorganisms (GCM) 10K type strain sequencing project: providing services to taxonomists for standard genome sequencing and annotation.</title>
        <authorList>
            <consortium name="The Broad Institute Genomics Platform"/>
            <consortium name="The Broad Institute Genome Sequencing Center for Infectious Disease"/>
            <person name="Wu L."/>
            <person name="Ma J."/>
        </authorList>
    </citation>
    <scope>NUCLEOTIDE SEQUENCE [LARGE SCALE GENOMIC DNA]</scope>
    <source>
        <strain evidence="14">CECT 7069</strain>
    </source>
</reference>
<keyword evidence="4 9" id="KW-1003">Cell membrane</keyword>
<dbReference type="InterPro" id="IPR058781">
    <property type="entry name" value="HH_AprE-like"/>
</dbReference>
<dbReference type="EMBL" id="JAUFPX010000012">
    <property type="protein sequence ID" value="MDN3591578.1"/>
    <property type="molecule type" value="Genomic_DNA"/>
</dbReference>
<dbReference type="PANTHER" id="PTHR30386">
    <property type="entry name" value="MEMBRANE FUSION SUBUNIT OF EMRAB-TOLC MULTIDRUG EFFLUX PUMP"/>
    <property type="match status" value="1"/>
</dbReference>
<evidence type="ECO:0000256" key="2">
    <source>
        <dbReference type="ARBA" id="ARBA00009477"/>
    </source>
</evidence>
<dbReference type="Proteomes" id="UP001224644">
    <property type="component" value="Unassembled WGS sequence"/>
</dbReference>